<dbReference type="Proteomes" id="UP001319121">
    <property type="component" value="Chromosome"/>
</dbReference>
<feature type="transmembrane region" description="Helical" evidence="13">
    <location>
        <begin position="68"/>
        <end position="89"/>
    </location>
</feature>
<evidence type="ECO:0000313" key="14">
    <source>
        <dbReference type="EMBL" id="BBI99668.1"/>
    </source>
</evidence>
<dbReference type="Gene3D" id="1.20.1300.10">
    <property type="entry name" value="Fumarate reductase/succinate dehydrogenase, transmembrane subunit"/>
    <property type="match status" value="1"/>
</dbReference>
<dbReference type="KEGG" id="fku:FGKAn22_13610"/>
<sequence length="124" mass="13829">MKKERPRHLALYQIKLPLPGLVSILHRISGLLLFIALPLLLLSLQYSLSSIETHTQLLDLLAQPLPKLMMLGLLWAFLHHFCAGIRYLLIDLRIGSDLAGARYGSKVVLAVSILLTVVLGAKLW</sequence>
<feature type="transmembrane region" description="Helical" evidence="13">
    <location>
        <begin position="101"/>
        <end position="121"/>
    </location>
</feature>
<comment type="subcellular location">
    <subcellularLocation>
        <location evidence="2">Membrane</location>
    </subcellularLocation>
</comment>
<keyword evidence="5 12" id="KW-0349">Heme</keyword>
<dbReference type="AlphaFoldDB" id="A0AAN1SZ54"/>
<evidence type="ECO:0000256" key="11">
    <source>
        <dbReference type="ARBA" id="ARBA00025912"/>
    </source>
</evidence>
<evidence type="ECO:0000313" key="15">
    <source>
        <dbReference type="Proteomes" id="UP001319121"/>
    </source>
</evidence>
<dbReference type="NCBIfam" id="TIGR02970">
    <property type="entry name" value="succ_dehyd_cytB"/>
    <property type="match status" value="1"/>
</dbReference>
<name>A0AAN1SZ54_9PROT</name>
<comment type="function">
    <text evidence="1">Membrane-anchoring subunit of succinate dehydrogenase (SDH).</text>
</comment>
<evidence type="ECO:0000256" key="8">
    <source>
        <dbReference type="ARBA" id="ARBA00022989"/>
    </source>
</evidence>
<proteinExistence type="inferred from homology"/>
<evidence type="ECO:0000256" key="12">
    <source>
        <dbReference type="PIRSR" id="PIRSR000178-1"/>
    </source>
</evidence>
<dbReference type="Pfam" id="PF01127">
    <property type="entry name" value="Sdh_cyt"/>
    <property type="match status" value="1"/>
</dbReference>
<keyword evidence="6 13" id="KW-0812">Transmembrane</keyword>
<organism evidence="14 15">
    <name type="scientific">Ferrigenium kumadai</name>
    <dbReference type="NCBI Taxonomy" id="1682490"/>
    <lineage>
        <taxon>Bacteria</taxon>
        <taxon>Pseudomonadati</taxon>
        <taxon>Pseudomonadota</taxon>
        <taxon>Betaproteobacteria</taxon>
        <taxon>Nitrosomonadales</taxon>
        <taxon>Gallionellaceae</taxon>
        <taxon>Ferrigenium</taxon>
    </lineage>
</organism>
<keyword evidence="10 13" id="KW-0472">Membrane</keyword>
<dbReference type="InterPro" id="IPR014314">
    <property type="entry name" value="Succ_DH_cytb556"/>
</dbReference>
<keyword evidence="8 13" id="KW-1133">Transmembrane helix</keyword>
<dbReference type="PIRSF" id="PIRSF000178">
    <property type="entry name" value="SDH_cyt_b560"/>
    <property type="match status" value="1"/>
</dbReference>
<dbReference type="SUPFAM" id="SSF81343">
    <property type="entry name" value="Fumarate reductase respiratory complex transmembrane subunits"/>
    <property type="match status" value="1"/>
</dbReference>
<evidence type="ECO:0000256" key="1">
    <source>
        <dbReference type="ARBA" id="ARBA00004050"/>
    </source>
</evidence>
<accession>A0AAN1SZ54</accession>
<protein>
    <recommendedName>
        <fullName evidence="4">Succinate dehydrogenase cytochrome b556 subunit</fullName>
    </recommendedName>
</protein>
<dbReference type="GO" id="GO:0005886">
    <property type="term" value="C:plasma membrane"/>
    <property type="evidence" value="ECO:0007669"/>
    <property type="project" value="TreeGrafter"/>
</dbReference>
<feature type="binding site" description="axial binding residue" evidence="12">
    <location>
        <position position="80"/>
    </location>
    <ligand>
        <name>heme</name>
        <dbReference type="ChEBI" id="CHEBI:30413"/>
        <note>ligand shared with second transmembrane subunit</note>
    </ligand>
    <ligandPart>
        <name>Fe</name>
        <dbReference type="ChEBI" id="CHEBI:18248"/>
    </ligandPart>
</feature>
<dbReference type="InterPro" id="IPR034804">
    <property type="entry name" value="SQR/QFR_C/D"/>
</dbReference>
<dbReference type="PANTHER" id="PTHR10978">
    <property type="entry name" value="SUCCINATE DEHYDROGENASE CYTOCHROME B560 SUBUNIT"/>
    <property type="match status" value="1"/>
</dbReference>
<comment type="subunit">
    <text evidence="11">Part of an enzyme complex containing four subunits: a flavoprotein, an iron-sulfur protein, plus two membrane-anchoring proteins, SdhC and SdhD. The complex can form homotrimers.</text>
</comment>
<evidence type="ECO:0000256" key="3">
    <source>
        <dbReference type="ARBA" id="ARBA00007244"/>
    </source>
</evidence>
<evidence type="ECO:0000256" key="9">
    <source>
        <dbReference type="ARBA" id="ARBA00023004"/>
    </source>
</evidence>
<dbReference type="InterPro" id="IPR000701">
    <property type="entry name" value="SuccDH_FuR_B_TM-su"/>
</dbReference>
<keyword evidence="9 12" id="KW-0408">Iron</keyword>
<feature type="transmembrane region" description="Helical" evidence="13">
    <location>
        <begin position="21"/>
        <end position="48"/>
    </location>
</feature>
<evidence type="ECO:0000256" key="6">
    <source>
        <dbReference type="ARBA" id="ARBA00022692"/>
    </source>
</evidence>
<keyword evidence="15" id="KW-1185">Reference proteome</keyword>
<comment type="similarity">
    <text evidence="3">Belongs to the cytochrome b560 family.</text>
</comment>
<evidence type="ECO:0000256" key="5">
    <source>
        <dbReference type="ARBA" id="ARBA00022617"/>
    </source>
</evidence>
<gene>
    <name evidence="14" type="primary">sdhC</name>
    <name evidence="14" type="ORF">FGKAn22_13610</name>
</gene>
<evidence type="ECO:0000256" key="4">
    <source>
        <dbReference type="ARBA" id="ARBA00020076"/>
    </source>
</evidence>
<dbReference type="CDD" id="cd03499">
    <property type="entry name" value="SQR_TypeC_SdhC"/>
    <property type="match status" value="1"/>
</dbReference>
<evidence type="ECO:0000256" key="13">
    <source>
        <dbReference type="SAM" id="Phobius"/>
    </source>
</evidence>
<evidence type="ECO:0000256" key="10">
    <source>
        <dbReference type="ARBA" id="ARBA00023136"/>
    </source>
</evidence>
<dbReference type="GO" id="GO:0009055">
    <property type="term" value="F:electron transfer activity"/>
    <property type="evidence" value="ECO:0007669"/>
    <property type="project" value="InterPro"/>
</dbReference>
<reference evidence="14 15" key="1">
    <citation type="submission" date="2019-03" db="EMBL/GenBank/DDBJ databases">
        <title>Complete genome sequence of Ferrigenium kumadai strain An22, a microaerophilic iron-oxidizing bacterium isolated from a paddy field soil.</title>
        <authorList>
            <person name="Watanabe T."/>
            <person name="Asakawa S."/>
        </authorList>
    </citation>
    <scope>NUCLEOTIDE SEQUENCE [LARGE SCALE GENOMIC DNA]</scope>
    <source>
        <strain evidence="14 15">An22</strain>
    </source>
</reference>
<dbReference type="PANTHER" id="PTHR10978:SF5">
    <property type="entry name" value="SUCCINATE DEHYDROGENASE CYTOCHROME B560 SUBUNIT, MITOCHONDRIAL"/>
    <property type="match status" value="1"/>
</dbReference>
<dbReference type="EMBL" id="AP019536">
    <property type="protein sequence ID" value="BBI99668.1"/>
    <property type="molecule type" value="Genomic_DNA"/>
</dbReference>
<comment type="cofactor">
    <cofactor evidence="12">
        <name>heme</name>
        <dbReference type="ChEBI" id="CHEBI:30413"/>
    </cofactor>
    <text evidence="12">The heme is bound between the two transmembrane subunits.</text>
</comment>
<dbReference type="GO" id="GO:0046872">
    <property type="term" value="F:metal ion binding"/>
    <property type="evidence" value="ECO:0007669"/>
    <property type="project" value="UniProtKB-KW"/>
</dbReference>
<evidence type="ECO:0000256" key="7">
    <source>
        <dbReference type="ARBA" id="ARBA00022723"/>
    </source>
</evidence>
<keyword evidence="7 12" id="KW-0479">Metal-binding</keyword>
<evidence type="ECO:0000256" key="2">
    <source>
        <dbReference type="ARBA" id="ARBA00004370"/>
    </source>
</evidence>
<dbReference type="RefSeq" id="WP_212784908.1">
    <property type="nucleotide sequence ID" value="NZ_AP019536.1"/>
</dbReference>
<dbReference type="GO" id="GO:0006099">
    <property type="term" value="P:tricarboxylic acid cycle"/>
    <property type="evidence" value="ECO:0007669"/>
    <property type="project" value="InterPro"/>
</dbReference>